<feature type="domain" description="Helicase C-terminal" evidence="3">
    <location>
        <begin position="701"/>
        <end position="866"/>
    </location>
</feature>
<proteinExistence type="predicted"/>
<dbReference type="InterPro" id="IPR027417">
    <property type="entry name" value="P-loop_NTPase"/>
</dbReference>
<dbReference type="InterPro" id="IPR038718">
    <property type="entry name" value="SNF2-like_sf"/>
</dbReference>
<accession>A0ABX4EFV3</accession>
<evidence type="ECO:0000259" key="2">
    <source>
        <dbReference type="PROSITE" id="PS51192"/>
    </source>
</evidence>
<dbReference type="Pfam" id="PF13091">
    <property type="entry name" value="PLDc_2"/>
    <property type="match status" value="1"/>
</dbReference>
<dbReference type="PANTHER" id="PTHR45766:SF6">
    <property type="entry name" value="SWI_SNF-RELATED MATRIX-ASSOCIATED ACTIN-DEPENDENT REGULATOR OF CHROMATIN SUBFAMILY A-LIKE PROTEIN 1"/>
    <property type="match status" value="1"/>
</dbReference>
<reference evidence="4 5" key="1">
    <citation type="submission" date="2017-08" db="EMBL/GenBank/DDBJ databases">
        <title>Comparative genomics of non-oral Prevotella species.</title>
        <authorList>
            <person name="Accetto T."/>
            <person name="Nograsek B."/>
            <person name="Avgustin G."/>
        </authorList>
    </citation>
    <scope>NUCLEOTIDE SEQUENCE [LARGE SCALE GENOMIC DNA]</scope>
    <source>
        <strain evidence="4 5">TC1-1</strain>
    </source>
</reference>
<dbReference type="GO" id="GO:0004386">
    <property type="term" value="F:helicase activity"/>
    <property type="evidence" value="ECO:0007669"/>
    <property type="project" value="UniProtKB-KW"/>
</dbReference>
<dbReference type="SMART" id="SM00487">
    <property type="entry name" value="DEXDc"/>
    <property type="match status" value="1"/>
</dbReference>
<feature type="domain" description="Helicase ATP-binding" evidence="2">
    <location>
        <begin position="269"/>
        <end position="406"/>
    </location>
</feature>
<keyword evidence="5" id="KW-1185">Reference proteome</keyword>
<dbReference type="Pfam" id="PF00271">
    <property type="entry name" value="Helicase_C"/>
    <property type="match status" value="1"/>
</dbReference>
<dbReference type="Proteomes" id="UP000216189">
    <property type="component" value="Unassembled WGS sequence"/>
</dbReference>
<dbReference type="Pfam" id="PF00176">
    <property type="entry name" value="SNF2-rel_dom"/>
    <property type="match status" value="1"/>
</dbReference>
<dbReference type="CDD" id="cd18793">
    <property type="entry name" value="SF2_C_SNF"/>
    <property type="match status" value="1"/>
</dbReference>
<dbReference type="InterPro" id="IPR000330">
    <property type="entry name" value="SNF2_N"/>
</dbReference>
<dbReference type="PROSITE" id="PS51194">
    <property type="entry name" value="HELICASE_CTER"/>
    <property type="match status" value="1"/>
</dbReference>
<dbReference type="SMART" id="SM00490">
    <property type="entry name" value="HELICc"/>
    <property type="match status" value="1"/>
</dbReference>
<dbReference type="SUPFAM" id="SSF56024">
    <property type="entry name" value="Phospholipase D/nuclease"/>
    <property type="match status" value="1"/>
</dbReference>
<keyword evidence="1" id="KW-0378">Hydrolase</keyword>
<dbReference type="PROSITE" id="PS51192">
    <property type="entry name" value="HELICASE_ATP_BIND_1"/>
    <property type="match status" value="1"/>
</dbReference>
<evidence type="ECO:0000256" key="1">
    <source>
        <dbReference type="ARBA" id="ARBA00022801"/>
    </source>
</evidence>
<dbReference type="InterPro" id="IPR001650">
    <property type="entry name" value="Helicase_C-like"/>
</dbReference>
<name>A0ABX4EFV3_SEGBR</name>
<dbReference type="InterPro" id="IPR049730">
    <property type="entry name" value="SNF2/RAD54-like_C"/>
</dbReference>
<dbReference type="EMBL" id="NPJF01000050">
    <property type="protein sequence ID" value="OYP54133.1"/>
    <property type="molecule type" value="Genomic_DNA"/>
</dbReference>
<keyword evidence="4" id="KW-0547">Nucleotide-binding</keyword>
<dbReference type="Gene3D" id="3.40.50.300">
    <property type="entry name" value="P-loop containing nucleotide triphosphate hydrolases"/>
    <property type="match status" value="1"/>
</dbReference>
<dbReference type="InterPro" id="IPR025202">
    <property type="entry name" value="PLD-like_dom"/>
</dbReference>
<dbReference type="PANTHER" id="PTHR45766">
    <property type="entry name" value="DNA ANNEALING HELICASE AND ENDONUCLEASE ZRANB3 FAMILY MEMBER"/>
    <property type="match status" value="1"/>
</dbReference>
<organism evidence="4 5">
    <name type="scientific">Segatella bryantii</name>
    <name type="common">Prevotella bryantii</name>
    <dbReference type="NCBI Taxonomy" id="77095"/>
    <lineage>
        <taxon>Bacteria</taxon>
        <taxon>Pseudomonadati</taxon>
        <taxon>Bacteroidota</taxon>
        <taxon>Bacteroidia</taxon>
        <taxon>Bacteroidales</taxon>
        <taxon>Prevotellaceae</taxon>
        <taxon>Segatella</taxon>
    </lineage>
</organism>
<evidence type="ECO:0000313" key="5">
    <source>
        <dbReference type="Proteomes" id="UP000216189"/>
    </source>
</evidence>
<keyword evidence="4" id="KW-0347">Helicase</keyword>
<gene>
    <name evidence="4" type="ORF">CIK91_09935</name>
</gene>
<dbReference type="RefSeq" id="WP_094448773.1">
    <property type="nucleotide sequence ID" value="NZ_CP091801.1"/>
</dbReference>
<dbReference type="InterPro" id="IPR014001">
    <property type="entry name" value="Helicase_ATP-bd"/>
</dbReference>
<dbReference type="Gene3D" id="3.40.50.10810">
    <property type="entry name" value="Tandem AAA-ATPase domain"/>
    <property type="match status" value="1"/>
</dbReference>
<comment type="caution">
    <text evidence="4">The sequence shown here is derived from an EMBL/GenBank/DDBJ whole genome shotgun (WGS) entry which is preliminary data.</text>
</comment>
<protein>
    <submittedName>
        <fullName evidence="4">Helicase</fullName>
    </submittedName>
</protein>
<keyword evidence="4" id="KW-0067">ATP-binding</keyword>
<evidence type="ECO:0000313" key="4">
    <source>
        <dbReference type="EMBL" id="OYP54133.1"/>
    </source>
</evidence>
<dbReference type="CDD" id="cd09178">
    <property type="entry name" value="PLDc_N_Snf2_like"/>
    <property type="match status" value="1"/>
</dbReference>
<dbReference type="SUPFAM" id="SSF52540">
    <property type="entry name" value="P-loop containing nucleoside triphosphate hydrolases"/>
    <property type="match status" value="2"/>
</dbReference>
<sequence>MQNSFITNKDKLLSDIINGILPKSQSLDVLVGYFYFSGYKLISEKLIDKHVRILVGLDIDTRITKYIREIDTLADYNKSRSQLKDDYYNHFVRLFNETDFLDSQPKLESFKLFYDKIKAGTLEIRKTDEPCHAKMYIFDYREDINEGGEDPGSVITGSSNLSYEGLAGRVEINARFNDKQSYTDAKTIFEELWEKSMIIADKDHVDDFDTKVVDRIWFEKLYSPYKMYLRVLKEYFAIPTTENLLTPYDITDGKFSNLKYQTDAVQMAINAIKNHNGVIVADVVGLGKSIIASTVARNLRLRTLVVCPPHLEEQWRSYRDDFGFTASIYTTGKLEEALKYYERIVKADEQYLIVVDEAHRYRNEYTIDYTILHQLCSGNKVMLLTATPFNNRPDDIYAMLKLFQIPTKSTLKTVDNLGAKFKDLIITYKQLQKDQREGKKTDAEVSNEAGRIANEIRSIISPLVIRRSRIDLKEIPEYAEDLKQQNIQLVIPNDPIELDYDLSSLKDLYLETLDRISEDEGRHRDDGKYRFKAARYSPVLYLKEELRQELSDLLKEKTGVELNLLFGRQANVAKFMRRLLVRRFESSEYAFRMSLEYMIGSSLQILKWIEGKGKMPVYKKGNLPDVDDFYKTDDDGNDLITETYEKYEKRGFFEIDMKYIKESFVEDIKADMALLLEIQKKWFGEDRTIMSDPKLESFKGILDKQLAKEPQRKIIVFTEFADTADYLGEALQAYGLPVFKYTSADASQANKNTINANFNAGEKKEYQRDDYKILVATDAISEGYNLHRAGTVINYDIPYNPTRIIQRIGRINRVNKKVFNQLYIYNYFPTDVGESETRTKEISTLKMAMIHAIMGEDTKVLTKDEEIQSYFLEQYRKEMAKSEEVSWDVKYQKLLNAAKGTEIFDEAMQLPHRARTGRSVEKTRSGVLMFGKKGNDFVFKIGNDEGLIVQLTAEEAIGLFEAEMSEQPSPLSESFEPAYQLTKSHLFSSDVKDKNEKIRLEAMQKVKVMLNRRALPADYLKDLMKVIQNDGLSGYELRFINQLKPADYQKLPDQIDEYYINRIIETCNHVDDGEESIILAEELK</sequence>
<dbReference type="Gene3D" id="3.30.870.10">
    <property type="entry name" value="Endonuclease Chain A"/>
    <property type="match status" value="1"/>
</dbReference>
<evidence type="ECO:0000259" key="3">
    <source>
        <dbReference type="PROSITE" id="PS51194"/>
    </source>
</evidence>